<dbReference type="SUPFAM" id="SSF51064">
    <property type="entry name" value="Head domain of nucleotide exchange factor GrpE"/>
    <property type="match status" value="1"/>
</dbReference>
<dbReference type="SUPFAM" id="SSF58014">
    <property type="entry name" value="Coiled-coil domain of nucleotide exchange factor GrpE"/>
    <property type="match status" value="1"/>
</dbReference>
<evidence type="ECO:0000256" key="4">
    <source>
        <dbReference type="RuleBase" id="RU004478"/>
    </source>
</evidence>
<protein>
    <recommendedName>
        <fullName evidence="3">Protein GrpE</fullName>
    </recommendedName>
    <alternativeName>
        <fullName evidence="3">HSP-70 cofactor</fullName>
    </alternativeName>
</protein>
<keyword evidence="3" id="KW-0346">Stress response</keyword>
<proteinExistence type="inferred from homology"/>
<dbReference type="Pfam" id="PF01025">
    <property type="entry name" value="GrpE"/>
    <property type="match status" value="1"/>
</dbReference>
<organism evidence="7 8">
    <name type="scientific">Spiroplasma ixodetis</name>
    <dbReference type="NCBI Taxonomy" id="2141"/>
    <lineage>
        <taxon>Bacteria</taxon>
        <taxon>Bacillati</taxon>
        <taxon>Mycoplasmatota</taxon>
        <taxon>Mollicutes</taxon>
        <taxon>Entomoplasmatales</taxon>
        <taxon>Spiroplasmataceae</taxon>
        <taxon>Spiroplasma</taxon>
    </lineage>
</organism>
<evidence type="ECO:0000256" key="1">
    <source>
        <dbReference type="ARBA" id="ARBA00009054"/>
    </source>
</evidence>
<dbReference type="Gene3D" id="3.90.20.20">
    <property type="match status" value="1"/>
</dbReference>
<evidence type="ECO:0000256" key="2">
    <source>
        <dbReference type="ARBA" id="ARBA00023186"/>
    </source>
</evidence>
<accession>A0ABM8BRT8</accession>
<comment type="function">
    <text evidence="3">Participates actively in the response to hyperosmotic and heat shock by preventing the aggregation of stress-denatured proteins, in association with DnaK and GrpE. It is the nucleotide exchange factor for DnaK and may function as a thermosensor. Unfolded proteins bind initially to DnaJ; upon interaction with the DnaJ-bound protein, DnaK hydrolyzes its bound ATP, resulting in the formation of a stable complex. GrpE releases ADP from DnaK; ATP binding to DnaK triggers the release of the substrate protein, thus completing the reaction cycle. Several rounds of ATP-dependent interactions between DnaJ, DnaK and GrpE are required for fully efficient folding.</text>
</comment>
<dbReference type="PRINTS" id="PR00773">
    <property type="entry name" value="GRPEPROTEIN"/>
</dbReference>
<evidence type="ECO:0000256" key="6">
    <source>
        <dbReference type="SAM" id="MobiDB-lite"/>
    </source>
</evidence>
<comment type="subunit">
    <text evidence="3">Homodimer.</text>
</comment>
<dbReference type="InterPro" id="IPR000740">
    <property type="entry name" value="GrpE"/>
</dbReference>
<sequence length="214" mass="24473">MTKAKKDNIDNVSATETKDTTISTPVTETPVSVEEEKISLNKEIELETKIKELTTELNKINSQQKQLMLATRLNTIKELEIQNKEHIKYANQKIIKDLVHTLLNFQRALNFKTDNAAVQNFLVGFKFIYEELIKALGKEGLKEITAKVGDQFNSHQHEAVEIINDNTNNAYQNVKNNTIVEVIANGYELHNRVISTTKVKVFQTKEEKTETKKN</sequence>
<keyword evidence="8" id="KW-1185">Reference proteome</keyword>
<dbReference type="InterPro" id="IPR013805">
    <property type="entry name" value="GrpE_CC"/>
</dbReference>
<dbReference type="InterPro" id="IPR009012">
    <property type="entry name" value="GrpE_head"/>
</dbReference>
<keyword evidence="2 3" id="KW-0143">Chaperone</keyword>
<dbReference type="RefSeq" id="WP_281748893.1">
    <property type="nucleotide sequence ID" value="NZ_AP026933.1"/>
</dbReference>
<dbReference type="CDD" id="cd00446">
    <property type="entry name" value="GrpE"/>
    <property type="match status" value="1"/>
</dbReference>
<comment type="similarity">
    <text evidence="1 3 4">Belongs to the GrpE family.</text>
</comment>
<dbReference type="EMBL" id="AP026933">
    <property type="protein sequence ID" value="BDT02573.1"/>
    <property type="molecule type" value="Genomic_DNA"/>
</dbReference>
<comment type="subcellular location">
    <subcellularLocation>
        <location evidence="3">Cytoplasm</location>
    </subcellularLocation>
</comment>
<dbReference type="Proteomes" id="UP001163387">
    <property type="component" value="Chromosome"/>
</dbReference>
<dbReference type="PANTHER" id="PTHR21237:SF23">
    <property type="entry name" value="GRPE PROTEIN HOMOLOG, MITOCHONDRIAL"/>
    <property type="match status" value="1"/>
</dbReference>
<dbReference type="Gene3D" id="2.30.22.10">
    <property type="entry name" value="Head domain of nucleotide exchange factor GrpE"/>
    <property type="match status" value="1"/>
</dbReference>
<keyword evidence="3" id="KW-0963">Cytoplasm</keyword>
<feature type="region of interest" description="Disordered" evidence="6">
    <location>
        <begin position="1"/>
        <end position="28"/>
    </location>
</feature>
<gene>
    <name evidence="3" type="primary">grpE</name>
    <name evidence="7" type="ORF">SHM_02190</name>
</gene>
<evidence type="ECO:0000313" key="7">
    <source>
        <dbReference type="EMBL" id="BDT02573.1"/>
    </source>
</evidence>
<keyword evidence="5" id="KW-0175">Coiled coil</keyword>
<evidence type="ECO:0000256" key="5">
    <source>
        <dbReference type="SAM" id="Coils"/>
    </source>
</evidence>
<name>A0ABM8BRT8_9MOLU</name>
<dbReference type="PANTHER" id="PTHR21237">
    <property type="entry name" value="GRPE PROTEIN"/>
    <property type="match status" value="1"/>
</dbReference>
<evidence type="ECO:0000256" key="3">
    <source>
        <dbReference type="HAMAP-Rule" id="MF_01151"/>
    </source>
</evidence>
<dbReference type="HAMAP" id="MF_01151">
    <property type="entry name" value="GrpE"/>
    <property type="match status" value="1"/>
</dbReference>
<feature type="coiled-coil region" evidence="5">
    <location>
        <begin position="43"/>
        <end position="70"/>
    </location>
</feature>
<evidence type="ECO:0000313" key="8">
    <source>
        <dbReference type="Proteomes" id="UP001163387"/>
    </source>
</evidence>
<reference evidence="7 8" key="1">
    <citation type="journal article" date="2022" name="Front. Microbiol.">
        <title>Male-killing mechanisms vary between Spiroplasma species.</title>
        <authorList>
            <person name="Arai H."/>
            <person name="Inoue M."/>
            <person name="Kageyama D."/>
        </authorList>
    </citation>
    <scope>NUCLEOTIDE SEQUENCE [LARGE SCALE GENOMIC DNA]</scope>
    <source>
        <strain evidence="8">sHm</strain>
    </source>
</reference>